<accession>A0A0E9W1C0</accession>
<sequence>MVMPECICVCVNCVKIANRPGSMSHNLRDFL</sequence>
<organism evidence="1">
    <name type="scientific">Anguilla anguilla</name>
    <name type="common">European freshwater eel</name>
    <name type="synonym">Muraena anguilla</name>
    <dbReference type="NCBI Taxonomy" id="7936"/>
    <lineage>
        <taxon>Eukaryota</taxon>
        <taxon>Metazoa</taxon>
        <taxon>Chordata</taxon>
        <taxon>Craniata</taxon>
        <taxon>Vertebrata</taxon>
        <taxon>Euteleostomi</taxon>
        <taxon>Actinopterygii</taxon>
        <taxon>Neopterygii</taxon>
        <taxon>Teleostei</taxon>
        <taxon>Anguilliformes</taxon>
        <taxon>Anguillidae</taxon>
        <taxon>Anguilla</taxon>
    </lineage>
</organism>
<name>A0A0E9W1C0_ANGAN</name>
<evidence type="ECO:0000313" key="1">
    <source>
        <dbReference type="EMBL" id="JAH84184.1"/>
    </source>
</evidence>
<reference evidence="1" key="2">
    <citation type="journal article" date="2015" name="Fish Shellfish Immunol.">
        <title>Early steps in the European eel (Anguilla anguilla)-Vibrio vulnificus interaction in the gills: Role of the RtxA13 toxin.</title>
        <authorList>
            <person name="Callol A."/>
            <person name="Pajuelo D."/>
            <person name="Ebbesson L."/>
            <person name="Teles M."/>
            <person name="MacKenzie S."/>
            <person name="Amaro C."/>
        </authorList>
    </citation>
    <scope>NUCLEOTIDE SEQUENCE</scope>
</reference>
<proteinExistence type="predicted"/>
<dbReference type="EMBL" id="GBXM01024393">
    <property type="protein sequence ID" value="JAH84184.1"/>
    <property type="molecule type" value="Transcribed_RNA"/>
</dbReference>
<protein>
    <submittedName>
        <fullName evidence="1">Uncharacterized protein</fullName>
    </submittedName>
</protein>
<dbReference type="AlphaFoldDB" id="A0A0E9W1C0"/>
<reference evidence="1" key="1">
    <citation type="submission" date="2014-11" db="EMBL/GenBank/DDBJ databases">
        <authorList>
            <person name="Amaro Gonzalez C."/>
        </authorList>
    </citation>
    <scope>NUCLEOTIDE SEQUENCE</scope>
</reference>